<reference evidence="5 6" key="1">
    <citation type="submission" date="2024-01" db="EMBL/GenBank/DDBJ databases">
        <title>Complete genome of Cladobotryum mycophilum ATHUM6906.</title>
        <authorList>
            <person name="Christinaki A.C."/>
            <person name="Myridakis A.I."/>
            <person name="Kouvelis V.N."/>
        </authorList>
    </citation>
    <scope>NUCLEOTIDE SEQUENCE [LARGE SCALE GENOMIC DNA]</scope>
    <source>
        <strain evidence="5 6">ATHUM6906</strain>
    </source>
</reference>
<dbReference type="InterPro" id="IPR001680">
    <property type="entry name" value="WD40_rpt"/>
</dbReference>
<feature type="repeat" description="WD" evidence="3">
    <location>
        <begin position="812"/>
        <end position="853"/>
    </location>
</feature>
<dbReference type="PROSITE" id="PS00678">
    <property type="entry name" value="WD_REPEATS_1"/>
    <property type="match status" value="2"/>
</dbReference>
<sequence>MAVENRNASHNNFGDHAQFYQGNVNHIHQSLPNRLVELNSIRNAGFNGDNKQHTPSCLPKTREAVLDGIRDWAERDGEVRIYWLKGMAGTGKSTIALTVAREYHNKKQLGASFFFSRGGGDLASARKFPETIAAQLADYSDELRKQIDRVLASNHQLPGLDIYSKWEILVMNPLRIVGRAAIPKPVMIVVDALDECDDEYDIPVVIQCLVNVAAQKGRQIELRVFVTSRPDQPVNTKFRDLSTDIHHDFILHNIEQPIVDQDLKTFYNHELAHVANQNGINHPSLDVIIQSLVGKSHGLFIHAATVIRFIREGGVLAGERLNAIIGSIHLPLKSVESELDYIYTTVLTLSLNTSLDQDEMRQMQRVFHNVVGSIVILRDTLSMNGLAMMLEEPMEMIKSALDQLHSVLDIPEQDDAPIRLLHPSFRDFLLDPTRCTNLMFSIDAIRAHAFLFECCLKIMSGHLRRNMCNLPHPGFQIGRAHRLAINRHIPTMLQYACLHWVKHLENGRIDPRTHLGLVGFFRARYLFWIEILALMGRLNEAQDAMDYLKPRVFGKRSVNGILFRARAAMSRNPSSPTTLAKLVYDAHQFLRGNARLAASAPLQLYVSALLFCQPLSIMRRLNENQMPKWISFTTPTLKDALINLYKHPSPSWLTTATFSPNLSFFGLISFEGVVELWNTATCTIRCILKSHSISMDKITFSSDSSMVASWSHDLLQLWDTAAGKRLHTFKGWLGHLHTVALSPDNRFALLGYSNAPVDVLHLKTVGTRRILDGYPSLAPTVNFSPDGRLVALGSDDGTTCLWDMETGSTKLTLRHSSSVSHAIFAPNNRLLATVSNDKTIHLWDTTTGVLQHTLDGYAGIHKIAFSPNSTIIASQSYKHCIIRIWNAVDGSMMREIAAHMPLLHLSFPCNNHIITERGILQIYSIPPDCCSQIYVNENWIKRGDDNVLYLDDASLGSFLFAWGNSVLLRGRLSGVIRFKSSVESVG</sequence>
<dbReference type="InterPro" id="IPR027417">
    <property type="entry name" value="P-loop_NTPase"/>
</dbReference>
<evidence type="ECO:0000259" key="4">
    <source>
        <dbReference type="Pfam" id="PF24883"/>
    </source>
</evidence>
<dbReference type="CDD" id="cd00200">
    <property type="entry name" value="WD40"/>
    <property type="match status" value="1"/>
</dbReference>
<dbReference type="InterPro" id="IPR019775">
    <property type="entry name" value="WD40_repeat_CS"/>
</dbReference>
<proteinExistence type="predicted"/>
<feature type="repeat" description="WD" evidence="3">
    <location>
        <begin position="771"/>
        <end position="812"/>
    </location>
</feature>
<keyword evidence="2" id="KW-0677">Repeat</keyword>
<name>A0ABR0S7U6_9HYPO</name>
<dbReference type="PANTHER" id="PTHR10039:SF17">
    <property type="entry name" value="FUNGAL STAND N-TERMINAL GOODBYE DOMAIN-CONTAINING PROTEIN-RELATED"/>
    <property type="match status" value="1"/>
</dbReference>
<keyword evidence="6" id="KW-1185">Reference proteome</keyword>
<evidence type="ECO:0000256" key="3">
    <source>
        <dbReference type="PROSITE-ProRule" id="PRU00221"/>
    </source>
</evidence>
<accession>A0ABR0S7U6</accession>
<dbReference type="Gene3D" id="2.130.10.10">
    <property type="entry name" value="YVTN repeat-like/Quinoprotein amine dehydrogenase"/>
    <property type="match status" value="2"/>
</dbReference>
<evidence type="ECO:0000256" key="2">
    <source>
        <dbReference type="ARBA" id="ARBA00022737"/>
    </source>
</evidence>
<evidence type="ECO:0000313" key="5">
    <source>
        <dbReference type="EMBL" id="KAK5988239.1"/>
    </source>
</evidence>
<dbReference type="PANTHER" id="PTHR10039">
    <property type="entry name" value="AMELOGENIN"/>
    <property type="match status" value="1"/>
</dbReference>
<dbReference type="SMART" id="SM00320">
    <property type="entry name" value="WD40"/>
    <property type="match status" value="5"/>
</dbReference>
<dbReference type="InterPro" id="IPR036322">
    <property type="entry name" value="WD40_repeat_dom_sf"/>
</dbReference>
<dbReference type="SUPFAM" id="SSF50978">
    <property type="entry name" value="WD40 repeat-like"/>
    <property type="match status" value="1"/>
</dbReference>
<keyword evidence="1 3" id="KW-0853">WD repeat</keyword>
<dbReference type="Pfam" id="PF00400">
    <property type="entry name" value="WD40"/>
    <property type="match status" value="3"/>
</dbReference>
<dbReference type="Gene3D" id="3.40.50.300">
    <property type="entry name" value="P-loop containing nucleotide triphosphate hydrolases"/>
    <property type="match status" value="1"/>
</dbReference>
<dbReference type="InterPro" id="IPR056884">
    <property type="entry name" value="NPHP3-like_N"/>
</dbReference>
<dbReference type="PROSITE" id="PS50082">
    <property type="entry name" value="WD_REPEATS_2"/>
    <property type="match status" value="2"/>
</dbReference>
<comment type="caution">
    <text evidence="5">The sequence shown here is derived from an EMBL/GenBank/DDBJ whole genome shotgun (WGS) entry which is preliminary data.</text>
</comment>
<dbReference type="Pfam" id="PF24883">
    <property type="entry name" value="NPHP3_N"/>
    <property type="match status" value="1"/>
</dbReference>
<gene>
    <name evidence="5" type="ORF">PT974_12380</name>
</gene>
<feature type="domain" description="Nephrocystin 3-like N-terminal" evidence="4">
    <location>
        <begin position="69"/>
        <end position="229"/>
    </location>
</feature>
<dbReference type="SUPFAM" id="SSF52540">
    <property type="entry name" value="P-loop containing nucleoside triphosphate hydrolases"/>
    <property type="match status" value="1"/>
</dbReference>
<evidence type="ECO:0000256" key="1">
    <source>
        <dbReference type="ARBA" id="ARBA00022574"/>
    </source>
</evidence>
<organism evidence="5 6">
    <name type="scientific">Cladobotryum mycophilum</name>
    <dbReference type="NCBI Taxonomy" id="491253"/>
    <lineage>
        <taxon>Eukaryota</taxon>
        <taxon>Fungi</taxon>
        <taxon>Dikarya</taxon>
        <taxon>Ascomycota</taxon>
        <taxon>Pezizomycotina</taxon>
        <taxon>Sordariomycetes</taxon>
        <taxon>Hypocreomycetidae</taxon>
        <taxon>Hypocreales</taxon>
        <taxon>Hypocreaceae</taxon>
        <taxon>Cladobotryum</taxon>
    </lineage>
</organism>
<dbReference type="InterPro" id="IPR015943">
    <property type="entry name" value="WD40/YVTN_repeat-like_dom_sf"/>
</dbReference>
<dbReference type="Proteomes" id="UP001338125">
    <property type="component" value="Unassembled WGS sequence"/>
</dbReference>
<dbReference type="PROSITE" id="PS50294">
    <property type="entry name" value="WD_REPEATS_REGION"/>
    <property type="match status" value="2"/>
</dbReference>
<protein>
    <submittedName>
        <fullName evidence="5">Vegetative incompatibility HET-E-1-like protein</fullName>
    </submittedName>
</protein>
<dbReference type="EMBL" id="JAVFKD010000016">
    <property type="protein sequence ID" value="KAK5988239.1"/>
    <property type="molecule type" value="Genomic_DNA"/>
</dbReference>
<evidence type="ECO:0000313" key="6">
    <source>
        <dbReference type="Proteomes" id="UP001338125"/>
    </source>
</evidence>